<evidence type="ECO:0000313" key="2">
    <source>
        <dbReference type="Proteomes" id="UP001150603"/>
    </source>
</evidence>
<dbReference type="EMBL" id="JANBPW010000147">
    <property type="protein sequence ID" value="KAJ1950694.1"/>
    <property type="molecule type" value="Genomic_DNA"/>
</dbReference>
<comment type="caution">
    <text evidence="1">The sequence shown here is derived from an EMBL/GenBank/DDBJ whole genome shotgun (WGS) entry which is preliminary data.</text>
</comment>
<sequence length="999" mass="107592">MQFSITIDNADEDIRVFQDVPGVVSGQVNIYTKRKIELREVDIRLLRDELIDMFDSESGSGLYTNLQKASKVVNSWVVLPERPKAHVLEEGTHQYAFEVGLPAGIDASIKMPSYKLEYFLEARLKYNSFFKPNEVVRIPITLTQVPMSQNLHNDDVATLEISPIPNDCPLSMLRACDVPIGHSLQPRSDLIDQGKPFTLLHLWHDRLAFRMKLPRGRALLAGTAPVVEFETVPIDPNLRFTRVTLALEEVVLMARPQRNAVSKSINVTETHISNPENRRSGESIRRRNTSATLGSSSSDGNWSTTGLNTDGSPRSRRQTNAAASVMSLSSTSSEENKSVFQLRVAHPLVRSKDNKLVGGNTVCRVRDLVATPISLPSTTLSTLQSPTVHFSDTADYGFVAARTRLRIPSLSASQTHLDVRNSHIQVHHQLSYTLEFQKVNNISTAAQQEMAVRERDQPRHLAITEMYNSIGRSHIVRRDDLPDPSALPISDELLSKPRVVRGTLPVSIVPAQLANTWEIAPRSTEEEPLHIFSAEIANRIEDHMDLLSLNDLPAEGMSMVSLAPTEPPSLASTKPAPVEPPMGFPMPYGGEGVAAANGAATGSQPSMPSINPQFATHPSFTSQSSQPPPLPPPIHQTPTVSSMQSHSSYYPARASSPVSVVPTAVDSVSAASPAVQEPAMQPTPLQPVQTMSMPVPIQGSVQASSPIGGFHLSAGFPGPAQAVSAPDHTIQAAMAAAGMGTSMHPMLSFPLAQPPFSQPMPSSPPPLPPTASSVAAGGSSPMFNPMMGNMFSPMQIQQQIMLFQEQQRVQQQMFFQQIAEQYSMFMQNPMMQQQQQQQPPASPTIPQTSVAVAPVVATPQPTLQDLQSSAAAANSEAQPTPPVQSMSPATEASDMSAASSSGSVSAPAVANESTPAVIAVTSAATAAVTAVAPVESPPAESQLSETAVPAETVTPVSPSPARGRVPARNQLNRIIDDSIDYSSPPPDYEEFAMPPPYGH</sequence>
<evidence type="ECO:0000313" key="1">
    <source>
        <dbReference type="EMBL" id="KAJ1950694.1"/>
    </source>
</evidence>
<protein>
    <submittedName>
        <fullName evidence="1">Uncharacterized protein</fullName>
    </submittedName>
</protein>
<gene>
    <name evidence="1" type="ORF">FBU59_000560</name>
</gene>
<name>A0ACC1JGU5_9FUNG</name>
<organism evidence="1 2">
    <name type="scientific">Linderina macrospora</name>
    <dbReference type="NCBI Taxonomy" id="4868"/>
    <lineage>
        <taxon>Eukaryota</taxon>
        <taxon>Fungi</taxon>
        <taxon>Fungi incertae sedis</taxon>
        <taxon>Zoopagomycota</taxon>
        <taxon>Kickxellomycotina</taxon>
        <taxon>Kickxellomycetes</taxon>
        <taxon>Kickxellales</taxon>
        <taxon>Kickxellaceae</taxon>
        <taxon>Linderina</taxon>
    </lineage>
</organism>
<keyword evidence="2" id="KW-1185">Reference proteome</keyword>
<reference evidence="1" key="1">
    <citation type="submission" date="2022-07" db="EMBL/GenBank/DDBJ databases">
        <title>Phylogenomic reconstructions and comparative analyses of Kickxellomycotina fungi.</title>
        <authorList>
            <person name="Reynolds N.K."/>
            <person name="Stajich J.E."/>
            <person name="Barry K."/>
            <person name="Grigoriev I.V."/>
            <person name="Crous P."/>
            <person name="Smith M.E."/>
        </authorList>
    </citation>
    <scope>NUCLEOTIDE SEQUENCE</scope>
    <source>
        <strain evidence="1">NRRL 5244</strain>
    </source>
</reference>
<dbReference type="Proteomes" id="UP001150603">
    <property type="component" value="Unassembled WGS sequence"/>
</dbReference>
<proteinExistence type="predicted"/>
<accession>A0ACC1JGU5</accession>